<dbReference type="PANTHER" id="PTHR42790">
    <property type="entry name" value="AMINOTRANSFERASE"/>
    <property type="match status" value="1"/>
</dbReference>
<feature type="domain" description="Aminotransferase class I/classII large" evidence="6">
    <location>
        <begin position="123"/>
        <end position="399"/>
    </location>
</feature>
<comment type="cofactor">
    <cofactor evidence="1">
        <name>pyridoxal 5'-phosphate</name>
        <dbReference type="ChEBI" id="CHEBI:597326"/>
    </cofactor>
</comment>
<dbReference type="CDD" id="cd00609">
    <property type="entry name" value="AAT_like"/>
    <property type="match status" value="1"/>
</dbReference>
<dbReference type="Gene3D" id="3.40.640.10">
    <property type="entry name" value="Type I PLP-dependent aspartate aminotransferase-like (Major domain)"/>
    <property type="match status" value="1"/>
</dbReference>
<comment type="similarity">
    <text evidence="2">Belongs to the class-I pyridoxal-phosphate-dependent aminotransferase family.</text>
</comment>
<name>A0A9P5ZB47_9AGAR</name>
<dbReference type="OrthoDB" id="691673at2759"/>
<dbReference type="InterPro" id="IPR015424">
    <property type="entry name" value="PyrdxlP-dep_Trfase"/>
</dbReference>
<evidence type="ECO:0000256" key="2">
    <source>
        <dbReference type="ARBA" id="ARBA00007441"/>
    </source>
</evidence>
<evidence type="ECO:0000256" key="5">
    <source>
        <dbReference type="ARBA" id="ARBA00022898"/>
    </source>
</evidence>
<keyword evidence="8" id="KW-1185">Reference proteome</keyword>
<dbReference type="InterPro" id="IPR004839">
    <property type="entry name" value="Aminotransferase_I/II_large"/>
</dbReference>
<sequence length="542" mass="60403">MSSTLEKTSSFLPDAIDLSHHLSTLAKNRVQSPLKGLQKYYGKEGMLSLAGGLPHPSYFPFDEVKANALVANTFSADASSSSSKGALSWIWKLFSTPSKENTMPISIPKYPETPEDVNLSVALQYGLANGLPQLQKIVNEFSKTVYKPAYANFATIIHAGNTDAWNKTLMSLCNPGEGILTSEWTYPSAIASMKPFGINPVPIKMDCQGMSSTGLREVLSSWDAEARGMPRPHVMYIVPVGQNPTGATMLAQRKKEIYNICVEYDVIIVEDDPYYFLQEGPYVHPAQRASSVDRTIPSDEKYLNSLAPSFLAFDYQGRVVRLDTFSKTIAPGSRLGWFTCHPTFAEKFERQAETSTQAPCGFGQSLITELLINWQAKGYLRWLKGLGAQYTQRRDFFLDCILDKFHVEIAPATQNTRFPGSDIYVLSEKTATSWYHNEKSVRQTLVSFVPPSSGMFVWLSLHFDSHPKFKEFGQESLEMQFWTALADAGLLVGPGIMFSASQLEAPDSAPGHLRISFSNAEFEDLKKAIDIFAVVLKEFYRK</sequence>
<organism evidence="7 8">
    <name type="scientific">Pholiota conissans</name>
    <dbReference type="NCBI Taxonomy" id="109636"/>
    <lineage>
        <taxon>Eukaryota</taxon>
        <taxon>Fungi</taxon>
        <taxon>Dikarya</taxon>
        <taxon>Basidiomycota</taxon>
        <taxon>Agaricomycotina</taxon>
        <taxon>Agaricomycetes</taxon>
        <taxon>Agaricomycetidae</taxon>
        <taxon>Agaricales</taxon>
        <taxon>Agaricineae</taxon>
        <taxon>Strophariaceae</taxon>
        <taxon>Pholiota</taxon>
    </lineage>
</organism>
<dbReference type="GO" id="GO:0030170">
    <property type="term" value="F:pyridoxal phosphate binding"/>
    <property type="evidence" value="ECO:0007669"/>
    <property type="project" value="InterPro"/>
</dbReference>
<dbReference type="Proteomes" id="UP000807469">
    <property type="component" value="Unassembled WGS sequence"/>
</dbReference>
<dbReference type="InterPro" id="IPR015421">
    <property type="entry name" value="PyrdxlP-dep_Trfase_major"/>
</dbReference>
<dbReference type="GO" id="GO:1901605">
    <property type="term" value="P:alpha-amino acid metabolic process"/>
    <property type="evidence" value="ECO:0007669"/>
    <property type="project" value="TreeGrafter"/>
</dbReference>
<dbReference type="SUPFAM" id="SSF53383">
    <property type="entry name" value="PLP-dependent transferases"/>
    <property type="match status" value="1"/>
</dbReference>
<dbReference type="InterPro" id="IPR050859">
    <property type="entry name" value="Class-I_PLP-dep_aminotransf"/>
</dbReference>
<proteinExistence type="inferred from homology"/>
<reference evidence="7" key="1">
    <citation type="submission" date="2020-11" db="EMBL/GenBank/DDBJ databases">
        <authorList>
            <consortium name="DOE Joint Genome Institute"/>
            <person name="Ahrendt S."/>
            <person name="Riley R."/>
            <person name="Andreopoulos W."/>
            <person name="Labutti K."/>
            <person name="Pangilinan J."/>
            <person name="Ruiz-Duenas F.J."/>
            <person name="Barrasa J.M."/>
            <person name="Sanchez-Garcia M."/>
            <person name="Camarero S."/>
            <person name="Miyauchi S."/>
            <person name="Serrano A."/>
            <person name="Linde D."/>
            <person name="Babiker R."/>
            <person name="Drula E."/>
            <person name="Ayuso-Fernandez I."/>
            <person name="Pacheco R."/>
            <person name="Padilla G."/>
            <person name="Ferreira P."/>
            <person name="Barriuso J."/>
            <person name="Kellner H."/>
            <person name="Castanera R."/>
            <person name="Alfaro M."/>
            <person name="Ramirez L."/>
            <person name="Pisabarro A.G."/>
            <person name="Kuo A."/>
            <person name="Tritt A."/>
            <person name="Lipzen A."/>
            <person name="He G."/>
            <person name="Yan M."/>
            <person name="Ng V."/>
            <person name="Cullen D."/>
            <person name="Martin F."/>
            <person name="Rosso M.-N."/>
            <person name="Henrissat B."/>
            <person name="Hibbett D."/>
            <person name="Martinez A.T."/>
            <person name="Grigoriev I.V."/>
        </authorList>
    </citation>
    <scope>NUCLEOTIDE SEQUENCE</scope>
    <source>
        <strain evidence="7">CIRM-BRFM 674</strain>
    </source>
</reference>
<dbReference type="PANTHER" id="PTHR42790:SF1">
    <property type="entry name" value="AROMATIC AMINO ACID AMINOTRANSFERASE, HYPOTHETICAL (EUROFUNG)"/>
    <property type="match status" value="1"/>
</dbReference>
<comment type="caution">
    <text evidence="7">The sequence shown here is derived from an EMBL/GenBank/DDBJ whole genome shotgun (WGS) entry which is preliminary data.</text>
</comment>
<evidence type="ECO:0000313" key="8">
    <source>
        <dbReference type="Proteomes" id="UP000807469"/>
    </source>
</evidence>
<dbReference type="Pfam" id="PF00155">
    <property type="entry name" value="Aminotran_1_2"/>
    <property type="match status" value="1"/>
</dbReference>
<evidence type="ECO:0000256" key="3">
    <source>
        <dbReference type="ARBA" id="ARBA00022576"/>
    </source>
</evidence>
<dbReference type="EMBL" id="MU155148">
    <property type="protein sequence ID" value="KAF9483928.1"/>
    <property type="molecule type" value="Genomic_DNA"/>
</dbReference>
<evidence type="ECO:0000256" key="4">
    <source>
        <dbReference type="ARBA" id="ARBA00022679"/>
    </source>
</evidence>
<evidence type="ECO:0000313" key="7">
    <source>
        <dbReference type="EMBL" id="KAF9483928.1"/>
    </source>
</evidence>
<keyword evidence="5" id="KW-0663">Pyridoxal phosphate</keyword>
<keyword evidence="3" id="KW-0032">Aminotransferase</keyword>
<gene>
    <name evidence="7" type="ORF">BDN70DRAFT_873042</name>
</gene>
<evidence type="ECO:0000256" key="1">
    <source>
        <dbReference type="ARBA" id="ARBA00001933"/>
    </source>
</evidence>
<protein>
    <submittedName>
        <fullName evidence="7">PLP-dependent transferase</fullName>
    </submittedName>
</protein>
<dbReference type="AlphaFoldDB" id="A0A9P5ZB47"/>
<dbReference type="GO" id="GO:0008483">
    <property type="term" value="F:transaminase activity"/>
    <property type="evidence" value="ECO:0007669"/>
    <property type="project" value="UniProtKB-KW"/>
</dbReference>
<keyword evidence="4 7" id="KW-0808">Transferase</keyword>
<evidence type="ECO:0000259" key="6">
    <source>
        <dbReference type="Pfam" id="PF00155"/>
    </source>
</evidence>
<accession>A0A9P5ZB47</accession>